<dbReference type="EMBL" id="MU006779">
    <property type="protein sequence ID" value="KAF2643927.1"/>
    <property type="molecule type" value="Genomic_DNA"/>
</dbReference>
<dbReference type="Proteomes" id="UP000799753">
    <property type="component" value="Unassembled WGS sequence"/>
</dbReference>
<reference evidence="2" key="1">
    <citation type="journal article" date="2020" name="Stud. Mycol.">
        <title>101 Dothideomycetes genomes: a test case for predicting lifestyles and emergence of pathogens.</title>
        <authorList>
            <person name="Haridas S."/>
            <person name="Albert R."/>
            <person name="Binder M."/>
            <person name="Bloem J."/>
            <person name="Labutti K."/>
            <person name="Salamov A."/>
            <person name="Andreopoulos B."/>
            <person name="Baker S."/>
            <person name="Barry K."/>
            <person name="Bills G."/>
            <person name="Bluhm B."/>
            <person name="Cannon C."/>
            <person name="Castanera R."/>
            <person name="Culley D."/>
            <person name="Daum C."/>
            <person name="Ezra D."/>
            <person name="Gonzalez J."/>
            <person name="Henrissat B."/>
            <person name="Kuo A."/>
            <person name="Liang C."/>
            <person name="Lipzen A."/>
            <person name="Lutzoni F."/>
            <person name="Magnuson J."/>
            <person name="Mondo S."/>
            <person name="Nolan M."/>
            <person name="Ohm R."/>
            <person name="Pangilinan J."/>
            <person name="Park H.-J."/>
            <person name="Ramirez L."/>
            <person name="Alfaro M."/>
            <person name="Sun H."/>
            <person name="Tritt A."/>
            <person name="Yoshinaga Y."/>
            <person name="Zwiers L.-H."/>
            <person name="Turgeon B."/>
            <person name="Goodwin S."/>
            <person name="Spatafora J."/>
            <person name="Crous P."/>
            <person name="Grigoriev I."/>
        </authorList>
    </citation>
    <scope>NUCLEOTIDE SEQUENCE</scope>
    <source>
        <strain evidence="2">CBS 473.64</strain>
    </source>
</reference>
<protein>
    <submittedName>
        <fullName evidence="2">Uncharacterized protein</fullName>
    </submittedName>
</protein>
<gene>
    <name evidence="2" type="ORF">P280DRAFT_514910</name>
</gene>
<dbReference type="AlphaFoldDB" id="A0A6A6S9P1"/>
<name>A0A6A6S9P1_9PLEO</name>
<feature type="compositionally biased region" description="Low complexity" evidence="1">
    <location>
        <begin position="32"/>
        <end position="55"/>
    </location>
</feature>
<feature type="compositionally biased region" description="Polar residues" evidence="1">
    <location>
        <begin position="84"/>
        <end position="99"/>
    </location>
</feature>
<sequence length="131" mass="13867">MATPPTPANPITRPVYPSLSASQNTSVFQSYNSSNASLRAPSPASSAPLPSPSAAERPHGYFGAVDVQQQQSAQQQQRAQSPQFGYQPSRQGAGSNNSETANYLSQAALLAEAAKRAQMAVVMRDLDSMEL</sequence>
<accession>A0A6A6S9P1</accession>
<evidence type="ECO:0000256" key="1">
    <source>
        <dbReference type="SAM" id="MobiDB-lite"/>
    </source>
</evidence>
<proteinExistence type="predicted"/>
<keyword evidence="3" id="KW-1185">Reference proteome</keyword>
<feature type="region of interest" description="Disordered" evidence="1">
    <location>
        <begin position="32"/>
        <end position="99"/>
    </location>
</feature>
<evidence type="ECO:0000313" key="3">
    <source>
        <dbReference type="Proteomes" id="UP000799753"/>
    </source>
</evidence>
<feature type="compositionally biased region" description="Low complexity" evidence="1">
    <location>
        <begin position="68"/>
        <end position="83"/>
    </location>
</feature>
<evidence type="ECO:0000313" key="2">
    <source>
        <dbReference type="EMBL" id="KAF2643927.1"/>
    </source>
</evidence>
<organism evidence="2 3">
    <name type="scientific">Massarina eburnea CBS 473.64</name>
    <dbReference type="NCBI Taxonomy" id="1395130"/>
    <lineage>
        <taxon>Eukaryota</taxon>
        <taxon>Fungi</taxon>
        <taxon>Dikarya</taxon>
        <taxon>Ascomycota</taxon>
        <taxon>Pezizomycotina</taxon>
        <taxon>Dothideomycetes</taxon>
        <taxon>Pleosporomycetidae</taxon>
        <taxon>Pleosporales</taxon>
        <taxon>Massarineae</taxon>
        <taxon>Massarinaceae</taxon>
        <taxon>Massarina</taxon>
    </lineage>
</organism>